<dbReference type="GO" id="GO:0046491">
    <property type="term" value="P:L-methylmalonyl-CoA metabolic process"/>
    <property type="evidence" value="ECO:0007669"/>
    <property type="project" value="TreeGrafter"/>
</dbReference>
<comment type="caution">
    <text evidence="3">The sequence shown here is derived from an EMBL/GenBank/DDBJ whole genome shotgun (WGS) entry which is preliminary data.</text>
</comment>
<dbReference type="AlphaFoldDB" id="A0A934NGY2"/>
<evidence type="ECO:0000256" key="1">
    <source>
        <dbReference type="ARBA" id="ARBA00022723"/>
    </source>
</evidence>
<feature type="domain" description="VOC" evidence="2">
    <location>
        <begin position="5"/>
        <end position="145"/>
    </location>
</feature>
<dbReference type="SUPFAM" id="SSF54593">
    <property type="entry name" value="Glyoxalase/Bleomycin resistance protein/Dihydroxybiphenyl dioxygenase"/>
    <property type="match status" value="2"/>
</dbReference>
<organism evidence="3 4">
    <name type="scientific">Candidatus Dormiibacter inghamiae</name>
    <dbReference type="NCBI Taxonomy" id="3127013"/>
    <lineage>
        <taxon>Bacteria</taxon>
        <taxon>Bacillati</taxon>
        <taxon>Candidatus Dormiibacterota</taxon>
        <taxon>Candidatus Dormibacteria</taxon>
        <taxon>Candidatus Dormibacterales</taxon>
        <taxon>Candidatus Dormibacteraceae</taxon>
        <taxon>Candidatus Dormiibacter</taxon>
    </lineage>
</organism>
<sequence>MNSPNIVQIVMGSDNLPCCKQLYSSVFGFAGAGDRIIFSQHHGQVMGFGGWGGATVLYMVGRQELVQLEFWNHTCPPQRPMPAEWRPNDIGFCRLGISVPDFDATLERLAALGIPTMTAPIVVSGLRRVCFRDPTVGIPVEIMEEGAELPGERDRYHDLEPAVVYVAVSVTDLDEAVAYFGGIVGLEELAVELHSADEEQLWGLANARRRTAILRGGTIFMELAQYETPAGRPRPQDDTLDRQGFKTVAVGYRDPAETAGIVQRVRAAGLNWTVAEPASFIGGNHVIGAVAHHMKTLSVPLEVERQFGYSPEPDKWWRPPADAVGKHG</sequence>
<dbReference type="EMBL" id="JAEKNQ010000024">
    <property type="protein sequence ID" value="MBJ7602782.1"/>
    <property type="molecule type" value="Genomic_DNA"/>
</dbReference>
<evidence type="ECO:0000259" key="2">
    <source>
        <dbReference type="PROSITE" id="PS51819"/>
    </source>
</evidence>
<dbReference type="PANTHER" id="PTHR43048:SF3">
    <property type="entry name" value="METHYLMALONYL-COA EPIMERASE, MITOCHONDRIAL"/>
    <property type="match status" value="1"/>
</dbReference>
<dbReference type="PROSITE" id="PS51819">
    <property type="entry name" value="VOC"/>
    <property type="match status" value="1"/>
</dbReference>
<dbReference type="InterPro" id="IPR051785">
    <property type="entry name" value="MMCE/EMCE_epimerase"/>
</dbReference>
<dbReference type="GO" id="GO:0004493">
    <property type="term" value="F:methylmalonyl-CoA epimerase activity"/>
    <property type="evidence" value="ECO:0007669"/>
    <property type="project" value="TreeGrafter"/>
</dbReference>
<dbReference type="PANTHER" id="PTHR43048">
    <property type="entry name" value="METHYLMALONYL-COA EPIMERASE"/>
    <property type="match status" value="1"/>
</dbReference>
<dbReference type="InterPro" id="IPR029068">
    <property type="entry name" value="Glyas_Bleomycin-R_OHBP_Dase"/>
</dbReference>
<proteinExistence type="predicted"/>
<dbReference type="InterPro" id="IPR037523">
    <property type="entry name" value="VOC_core"/>
</dbReference>
<keyword evidence="1" id="KW-0479">Metal-binding</keyword>
<dbReference type="GO" id="GO:0046872">
    <property type="term" value="F:metal ion binding"/>
    <property type="evidence" value="ECO:0007669"/>
    <property type="project" value="UniProtKB-KW"/>
</dbReference>
<gene>
    <name evidence="3" type="ORF">JF888_06265</name>
</gene>
<name>A0A934NGY2_9BACT</name>
<dbReference type="Proteomes" id="UP000620075">
    <property type="component" value="Unassembled WGS sequence"/>
</dbReference>
<evidence type="ECO:0000313" key="4">
    <source>
        <dbReference type="Proteomes" id="UP000620075"/>
    </source>
</evidence>
<dbReference type="Gene3D" id="3.10.180.10">
    <property type="entry name" value="2,3-Dihydroxybiphenyl 1,2-Dioxygenase, domain 1"/>
    <property type="match status" value="2"/>
</dbReference>
<dbReference type="RefSeq" id="WP_338177701.1">
    <property type="nucleotide sequence ID" value="NZ_JAEKNQ010000024.1"/>
</dbReference>
<evidence type="ECO:0000313" key="3">
    <source>
        <dbReference type="EMBL" id="MBJ7602782.1"/>
    </source>
</evidence>
<protein>
    <recommendedName>
        <fullName evidence="2">VOC domain-containing protein</fullName>
    </recommendedName>
</protein>
<reference evidence="3 4" key="1">
    <citation type="submission" date="2020-10" db="EMBL/GenBank/DDBJ databases">
        <title>Ca. Dormibacterota MAGs.</title>
        <authorList>
            <person name="Montgomery K."/>
        </authorList>
    </citation>
    <scope>NUCLEOTIDE SEQUENCE [LARGE SCALE GENOMIC DNA]</scope>
    <source>
        <strain evidence="3">SC8811_S16_3</strain>
    </source>
</reference>
<accession>A0A934NGY2</accession>